<dbReference type="CDD" id="cd10147">
    <property type="entry name" value="Wzt_C-like"/>
    <property type="match status" value="1"/>
</dbReference>
<dbReference type="STRING" id="498292.SAMN05660845_2042"/>
<dbReference type="InterPro" id="IPR050683">
    <property type="entry name" value="Bact_Polysacc_Export_ATP-bd"/>
</dbReference>
<dbReference type="SUPFAM" id="SSF52540">
    <property type="entry name" value="P-loop containing nucleoside triphosphate hydrolases"/>
    <property type="match status" value="1"/>
</dbReference>
<dbReference type="GO" id="GO:0005524">
    <property type="term" value="F:ATP binding"/>
    <property type="evidence" value="ECO:0007669"/>
    <property type="project" value="UniProtKB-KW"/>
</dbReference>
<dbReference type="GO" id="GO:0016020">
    <property type="term" value="C:membrane"/>
    <property type="evidence" value="ECO:0007669"/>
    <property type="project" value="InterPro"/>
</dbReference>
<dbReference type="Pfam" id="PF14524">
    <property type="entry name" value="Wzt_C"/>
    <property type="match status" value="1"/>
</dbReference>
<dbReference type="CDD" id="cd03220">
    <property type="entry name" value="ABC_KpsT_Wzt"/>
    <property type="match status" value="1"/>
</dbReference>
<dbReference type="InterPro" id="IPR003439">
    <property type="entry name" value="ABC_transporter-like_ATP-bd"/>
</dbReference>
<dbReference type="AlphaFoldDB" id="A0A1I0Z9V1"/>
<dbReference type="OrthoDB" id="9801987at2"/>
<dbReference type="RefSeq" id="WP_091476895.1">
    <property type="nucleotide sequence ID" value="NZ_FOJT01000005.1"/>
</dbReference>
<dbReference type="PANTHER" id="PTHR46743">
    <property type="entry name" value="TEICHOIC ACIDS EXPORT ATP-BINDING PROTEIN TAGH"/>
    <property type="match status" value="1"/>
</dbReference>
<dbReference type="GO" id="GO:0016887">
    <property type="term" value="F:ATP hydrolysis activity"/>
    <property type="evidence" value="ECO:0007669"/>
    <property type="project" value="InterPro"/>
</dbReference>
<dbReference type="Gene3D" id="2.70.50.60">
    <property type="entry name" value="abc- transporter (atp binding component) like domain"/>
    <property type="match status" value="1"/>
</dbReference>
<dbReference type="Pfam" id="PF00005">
    <property type="entry name" value="ABC_tran"/>
    <property type="match status" value="1"/>
</dbReference>
<evidence type="ECO:0000313" key="7">
    <source>
        <dbReference type="Proteomes" id="UP000199604"/>
    </source>
</evidence>
<protein>
    <submittedName>
        <fullName evidence="6">Lipopolysaccharide transport system ATP-binding protein</fullName>
    </submittedName>
</protein>
<keyword evidence="2" id="KW-0813">Transport</keyword>
<evidence type="ECO:0000256" key="3">
    <source>
        <dbReference type="ARBA" id="ARBA00022741"/>
    </source>
</evidence>
<keyword evidence="3" id="KW-0547">Nucleotide-binding</keyword>
<evidence type="ECO:0000256" key="2">
    <source>
        <dbReference type="ARBA" id="ARBA00022448"/>
    </source>
</evidence>
<dbReference type="InterPro" id="IPR029439">
    <property type="entry name" value="Wzt_C"/>
</dbReference>
<dbReference type="EMBL" id="FOJT01000005">
    <property type="protein sequence ID" value="SFB21003.1"/>
    <property type="molecule type" value="Genomic_DNA"/>
</dbReference>
<dbReference type="InterPro" id="IPR015860">
    <property type="entry name" value="ABC_transpr_TagH-like"/>
</dbReference>
<dbReference type="PROSITE" id="PS50893">
    <property type="entry name" value="ABC_TRANSPORTER_2"/>
    <property type="match status" value="1"/>
</dbReference>
<dbReference type="SMART" id="SM00382">
    <property type="entry name" value="AAA"/>
    <property type="match status" value="1"/>
</dbReference>
<dbReference type="Gene3D" id="3.40.50.300">
    <property type="entry name" value="P-loop containing nucleotide triphosphate hydrolases"/>
    <property type="match status" value="1"/>
</dbReference>
<gene>
    <name evidence="6" type="ORF">SAMN05660845_2042</name>
</gene>
<keyword evidence="7" id="KW-1185">Reference proteome</keyword>
<dbReference type="PANTHER" id="PTHR46743:SF2">
    <property type="entry name" value="TEICHOIC ACIDS EXPORT ATP-BINDING PROTEIN TAGH"/>
    <property type="match status" value="1"/>
</dbReference>
<keyword evidence="4 6" id="KW-0067">ATP-binding</keyword>
<dbReference type="InterPro" id="IPR027417">
    <property type="entry name" value="P-loop_NTPase"/>
</dbReference>
<organism evidence="6 7">
    <name type="scientific">Flavobacterium swingsii</name>
    <dbReference type="NCBI Taxonomy" id="498292"/>
    <lineage>
        <taxon>Bacteria</taxon>
        <taxon>Pseudomonadati</taxon>
        <taxon>Bacteroidota</taxon>
        <taxon>Flavobacteriia</taxon>
        <taxon>Flavobacteriales</taxon>
        <taxon>Flavobacteriaceae</taxon>
        <taxon>Flavobacterium</taxon>
    </lineage>
</organism>
<evidence type="ECO:0000256" key="1">
    <source>
        <dbReference type="ARBA" id="ARBA00005417"/>
    </source>
</evidence>
<evidence type="ECO:0000256" key="4">
    <source>
        <dbReference type="ARBA" id="ARBA00022840"/>
    </source>
</evidence>
<dbReference type="InterPro" id="IPR003593">
    <property type="entry name" value="AAA+_ATPase"/>
</dbReference>
<feature type="domain" description="ABC transporter" evidence="5">
    <location>
        <begin position="47"/>
        <end position="269"/>
    </location>
</feature>
<sequence>MSKVILKIENVSKQYRLGQVGTGTISHDLNRWWAKIRGKEDPFLKIGETNDRSKKGDTDYVWALQDINFEVNQGEVLGIIGKNGAGKSTLLKILSRVTSPTTGSIKTRGRIASLLEVGTGFHPEMTGRENVYLNGAILGMTKKEIASKIDEIIEFSGCERYIDTPVKRYSSGMTVRLAFAVAAHLDPEILVVDEVLAVGDAEFQKKAIGKMQDISREAGKTVLFVSHNMAAVQNLCTRGVVMRNGTIFFEGDIEESIQVYLKDNANIESLANFDSRIGSGVIKVIESSIYGENKNLEPQIGKPFHIELTIDNPQEIDSSHIRFDLKIDDRMGQRIAWMSNYLFNKETKSNVCKILFKMDKLNLNEGGYYISTDVYVDLKRADWLQSAIYFEVVDGDYYKAGRGVPVAESRLLFDFDVNFISK</sequence>
<evidence type="ECO:0000313" key="6">
    <source>
        <dbReference type="EMBL" id="SFB21003.1"/>
    </source>
</evidence>
<evidence type="ECO:0000259" key="5">
    <source>
        <dbReference type="PROSITE" id="PS50893"/>
    </source>
</evidence>
<proteinExistence type="inferred from homology"/>
<accession>A0A1I0Z9V1</accession>
<reference evidence="7" key="1">
    <citation type="submission" date="2016-10" db="EMBL/GenBank/DDBJ databases">
        <authorList>
            <person name="Varghese N."/>
            <person name="Submissions S."/>
        </authorList>
    </citation>
    <scope>NUCLEOTIDE SEQUENCE [LARGE SCALE GENOMIC DNA]</scope>
    <source>
        <strain evidence="7">DSM 21789</strain>
    </source>
</reference>
<comment type="similarity">
    <text evidence="1">Belongs to the ABC transporter superfamily.</text>
</comment>
<dbReference type="Proteomes" id="UP000199604">
    <property type="component" value="Unassembled WGS sequence"/>
</dbReference>
<name>A0A1I0Z9V1_9FLAO</name>
<dbReference type="GO" id="GO:0140359">
    <property type="term" value="F:ABC-type transporter activity"/>
    <property type="evidence" value="ECO:0007669"/>
    <property type="project" value="InterPro"/>
</dbReference>